<dbReference type="OrthoDB" id="166000at2"/>
<dbReference type="InterPro" id="IPR024227">
    <property type="entry name" value="DUF3795"/>
</dbReference>
<gene>
    <name evidence="1" type="ORF">B4O97_17850</name>
</gene>
<sequence>MELNMVAPCGIDCVNCELFAENGRREVWERVAKMTGKSIEEVQCRGCREQGGCPILKDCRTLACVREKGLDFCHQCSEFPCRRLQPMKQGAERTPHNLKVYNLCRLKQLGMEGFLAESARTRRLYFEGTFVIGAGPTLPD</sequence>
<dbReference type="AlphaFoldDB" id="A0A1Y1RTE4"/>
<name>A0A1Y1RTE4_9SPIO</name>
<organism evidence="1 2">
    <name type="scientific">Marispirochaeta aestuarii</name>
    <dbReference type="NCBI Taxonomy" id="1963862"/>
    <lineage>
        <taxon>Bacteria</taxon>
        <taxon>Pseudomonadati</taxon>
        <taxon>Spirochaetota</taxon>
        <taxon>Spirochaetia</taxon>
        <taxon>Spirochaetales</taxon>
        <taxon>Spirochaetaceae</taxon>
        <taxon>Marispirochaeta</taxon>
    </lineage>
</organism>
<dbReference type="RefSeq" id="WP_083052876.1">
    <property type="nucleotide sequence ID" value="NZ_CAXXQO010000003.1"/>
</dbReference>
<evidence type="ECO:0000313" key="2">
    <source>
        <dbReference type="Proteomes" id="UP000192343"/>
    </source>
</evidence>
<protein>
    <recommendedName>
        <fullName evidence="3">DUF3795 domain-containing protein</fullName>
    </recommendedName>
</protein>
<comment type="caution">
    <text evidence="1">The sequence shown here is derived from an EMBL/GenBank/DDBJ whole genome shotgun (WGS) entry which is preliminary data.</text>
</comment>
<dbReference type="Pfam" id="PF12675">
    <property type="entry name" value="DUF3795"/>
    <property type="match status" value="1"/>
</dbReference>
<dbReference type="EMBL" id="MWQY01000029">
    <property type="protein sequence ID" value="ORC30702.1"/>
    <property type="molecule type" value="Genomic_DNA"/>
</dbReference>
<dbReference type="STRING" id="1963862.B4O97_17850"/>
<proteinExistence type="predicted"/>
<evidence type="ECO:0000313" key="1">
    <source>
        <dbReference type="EMBL" id="ORC30702.1"/>
    </source>
</evidence>
<evidence type="ECO:0008006" key="3">
    <source>
        <dbReference type="Google" id="ProtNLM"/>
    </source>
</evidence>
<accession>A0A1Y1RTE4</accession>
<keyword evidence="2" id="KW-1185">Reference proteome</keyword>
<dbReference type="Proteomes" id="UP000192343">
    <property type="component" value="Unassembled WGS sequence"/>
</dbReference>
<reference evidence="1 2" key="1">
    <citation type="submission" date="2017-03" db="EMBL/GenBank/DDBJ databases">
        <title>Draft Genome sequence of Marispirochaeta sp. strain JC444.</title>
        <authorList>
            <person name="Shivani Y."/>
            <person name="Subhash Y."/>
            <person name="Sasikala C."/>
            <person name="Ramana C."/>
        </authorList>
    </citation>
    <scope>NUCLEOTIDE SEQUENCE [LARGE SCALE GENOMIC DNA]</scope>
    <source>
        <strain evidence="1 2">JC444</strain>
    </source>
</reference>